<dbReference type="GO" id="GO:0005886">
    <property type="term" value="C:plasma membrane"/>
    <property type="evidence" value="ECO:0007669"/>
    <property type="project" value="TreeGrafter"/>
</dbReference>
<evidence type="ECO:0000256" key="8">
    <source>
        <dbReference type="ARBA" id="ARBA00022741"/>
    </source>
</evidence>
<comment type="pathway">
    <text evidence="2 13">Glycolipid biosynthesis; lipid IV(A) biosynthesis; lipid IV(A) from (3R)-3-hydroxytetradecanoyl-[acyl-carrier-protein] and UDP-N-acetyl-alpha-D-glucosamine: step 6/6.</text>
</comment>
<sequence>MKILRKMLIPFALLYGFVTWSRNLLYNARILKSKSYDLPVICVGNLNAGGTGKSPMIEYLLKFLLPDYKVATLSRGYKRSTKGYKLLSGNESAAEVGDEPLQFKRKFNTAMVAVDADRQNGISKLQKENPEIILLDDAFQHRKVKAGLNILLTAYNDLYVNDFMLPTGNLREPTVGAERAKITVVTKCPPKLTKREMETVRAKLRLQNYQELYFSFIEYDDEIISEETKVKLNSLKDKKFTLVTGIANPKPLVKYLNKKGFDFDHRLFKDHHNFTEAEIAQLNKEELLLTTEKDYVRLHKSFKPGQLFYLPVKTAFLSREEEFKREILKFVHKK</sequence>
<dbReference type="PANTHER" id="PTHR42724">
    <property type="entry name" value="TETRAACYLDISACCHARIDE 4'-KINASE"/>
    <property type="match status" value="1"/>
</dbReference>
<evidence type="ECO:0000256" key="10">
    <source>
        <dbReference type="ARBA" id="ARBA00022840"/>
    </source>
</evidence>
<keyword evidence="8 13" id="KW-0547">Nucleotide-binding</keyword>
<keyword evidence="6 13" id="KW-0441">Lipid A biosynthesis</keyword>
<evidence type="ECO:0000256" key="13">
    <source>
        <dbReference type="HAMAP-Rule" id="MF_00409"/>
    </source>
</evidence>
<dbReference type="RefSeq" id="WP_057480643.1">
    <property type="nucleotide sequence ID" value="NZ_BMWR01000002.1"/>
</dbReference>
<accession>A0A0Q9ZBH6</accession>
<evidence type="ECO:0000256" key="5">
    <source>
        <dbReference type="ARBA" id="ARBA00022516"/>
    </source>
</evidence>
<dbReference type="PANTHER" id="PTHR42724:SF1">
    <property type="entry name" value="TETRAACYLDISACCHARIDE 4'-KINASE, MITOCHONDRIAL-RELATED"/>
    <property type="match status" value="1"/>
</dbReference>
<dbReference type="EMBL" id="LKTP01000001">
    <property type="protein sequence ID" value="KRG30405.1"/>
    <property type="molecule type" value="Genomic_DNA"/>
</dbReference>
<dbReference type="OrthoDB" id="9766423at2"/>
<keyword evidence="10 13" id="KW-0067">ATP-binding</keyword>
<keyword evidence="7 13" id="KW-0808">Transferase</keyword>
<evidence type="ECO:0000256" key="7">
    <source>
        <dbReference type="ARBA" id="ARBA00022679"/>
    </source>
</evidence>
<keyword evidence="9 13" id="KW-0418">Kinase</keyword>
<dbReference type="GO" id="GO:0009029">
    <property type="term" value="F:lipid-A 4'-kinase activity"/>
    <property type="evidence" value="ECO:0007669"/>
    <property type="project" value="UniProtKB-UniRule"/>
</dbReference>
<comment type="caution">
    <text evidence="13">Lacks conserved residue(s) required for the propagation of feature annotation.</text>
</comment>
<dbReference type="EC" id="2.7.1.130" evidence="3 13"/>
<evidence type="ECO:0000256" key="11">
    <source>
        <dbReference type="ARBA" id="ARBA00023098"/>
    </source>
</evidence>
<comment type="caution">
    <text evidence="14">The sequence shown here is derived from an EMBL/GenBank/DDBJ whole genome shotgun (WGS) entry which is preliminary data.</text>
</comment>
<evidence type="ECO:0000313" key="15">
    <source>
        <dbReference type="Proteomes" id="UP000051643"/>
    </source>
</evidence>
<reference evidence="14" key="1">
    <citation type="submission" date="2015-10" db="EMBL/GenBank/DDBJ databases">
        <title>Draft genome sequence of Salegentibacter mishustinae KCTC 12263.</title>
        <authorList>
            <person name="Lin W."/>
            <person name="Zheng Q."/>
        </authorList>
    </citation>
    <scope>NUCLEOTIDE SEQUENCE [LARGE SCALE GENOMIC DNA]</scope>
    <source>
        <strain evidence="14">KCTC 12263</strain>
    </source>
</reference>
<dbReference type="SUPFAM" id="SSF52540">
    <property type="entry name" value="P-loop containing nucleoside triphosphate hydrolases"/>
    <property type="match status" value="1"/>
</dbReference>
<evidence type="ECO:0000256" key="4">
    <source>
        <dbReference type="ARBA" id="ARBA00016436"/>
    </source>
</evidence>
<keyword evidence="5 13" id="KW-0444">Lipid biosynthesis</keyword>
<organism evidence="14 15">
    <name type="scientific">Salegentibacter mishustinae</name>
    <dbReference type="NCBI Taxonomy" id="270918"/>
    <lineage>
        <taxon>Bacteria</taxon>
        <taxon>Pseudomonadati</taxon>
        <taxon>Bacteroidota</taxon>
        <taxon>Flavobacteriia</taxon>
        <taxon>Flavobacteriales</taxon>
        <taxon>Flavobacteriaceae</taxon>
        <taxon>Salegentibacter</taxon>
    </lineage>
</organism>
<comment type="similarity">
    <text evidence="13">Belongs to the LpxK family.</text>
</comment>
<comment type="function">
    <text evidence="1 13">Transfers the gamma-phosphate of ATP to the 4'-position of a tetraacyldisaccharide 1-phosphate intermediate (termed DS-1-P) to form tetraacyldisaccharide 1,4'-bis-phosphate (lipid IVA).</text>
</comment>
<dbReference type="NCBIfam" id="TIGR00682">
    <property type="entry name" value="lpxK"/>
    <property type="match status" value="1"/>
</dbReference>
<evidence type="ECO:0000256" key="2">
    <source>
        <dbReference type="ARBA" id="ARBA00004870"/>
    </source>
</evidence>
<keyword evidence="15" id="KW-1185">Reference proteome</keyword>
<proteinExistence type="inferred from homology"/>
<dbReference type="AlphaFoldDB" id="A0A0Q9ZBH6"/>
<dbReference type="STRING" id="270918.APR42_00645"/>
<comment type="catalytic activity">
    <reaction evidence="13">
        <text>a lipid A disaccharide + ATP = a lipid IVA + ADP + H(+)</text>
        <dbReference type="Rhea" id="RHEA:67840"/>
        <dbReference type="ChEBI" id="CHEBI:15378"/>
        <dbReference type="ChEBI" id="CHEBI:30616"/>
        <dbReference type="ChEBI" id="CHEBI:176343"/>
        <dbReference type="ChEBI" id="CHEBI:176425"/>
        <dbReference type="ChEBI" id="CHEBI:456216"/>
        <dbReference type="EC" id="2.7.1.130"/>
    </reaction>
</comment>
<dbReference type="InterPro" id="IPR003758">
    <property type="entry name" value="LpxK"/>
</dbReference>
<evidence type="ECO:0000256" key="3">
    <source>
        <dbReference type="ARBA" id="ARBA00012071"/>
    </source>
</evidence>
<dbReference type="UniPathway" id="UPA00359">
    <property type="reaction ID" value="UER00482"/>
</dbReference>
<protein>
    <recommendedName>
        <fullName evidence="4 13">Tetraacyldisaccharide 4'-kinase</fullName>
        <ecNumber evidence="3 13">2.7.1.130</ecNumber>
    </recommendedName>
    <alternativeName>
        <fullName evidence="12 13">Lipid A 4'-kinase</fullName>
    </alternativeName>
</protein>
<evidence type="ECO:0000256" key="1">
    <source>
        <dbReference type="ARBA" id="ARBA00002274"/>
    </source>
</evidence>
<evidence type="ECO:0000256" key="12">
    <source>
        <dbReference type="ARBA" id="ARBA00029757"/>
    </source>
</evidence>
<keyword evidence="11 13" id="KW-0443">Lipid metabolism</keyword>
<dbReference type="HAMAP" id="MF_00409">
    <property type="entry name" value="LpxK"/>
    <property type="match status" value="1"/>
</dbReference>
<dbReference type="InterPro" id="IPR027417">
    <property type="entry name" value="P-loop_NTPase"/>
</dbReference>
<dbReference type="Proteomes" id="UP000051643">
    <property type="component" value="Unassembled WGS sequence"/>
</dbReference>
<evidence type="ECO:0000313" key="14">
    <source>
        <dbReference type="EMBL" id="KRG30405.1"/>
    </source>
</evidence>
<evidence type="ECO:0000256" key="9">
    <source>
        <dbReference type="ARBA" id="ARBA00022777"/>
    </source>
</evidence>
<dbReference type="GO" id="GO:0005524">
    <property type="term" value="F:ATP binding"/>
    <property type="evidence" value="ECO:0007669"/>
    <property type="project" value="UniProtKB-UniRule"/>
</dbReference>
<dbReference type="GO" id="GO:0009245">
    <property type="term" value="P:lipid A biosynthetic process"/>
    <property type="evidence" value="ECO:0007669"/>
    <property type="project" value="UniProtKB-UniRule"/>
</dbReference>
<dbReference type="Pfam" id="PF02606">
    <property type="entry name" value="LpxK"/>
    <property type="match status" value="1"/>
</dbReference>
<gene>
    <name evidence="13" type="primary">lpxK</name>
    <name evidence="14" type="ORF">APR42_00645</name>
</gene>
<evidence type="ECO:0000256" key="6">
    <source>
        <dbReference type="ARBA" id="ARBA00022556"/>
    </source>
</evidence>
<name>A0A0Q9ZBH6_9FLAO</name>